<accession>A0ACD5YA45</accession>
<dbReference type="EnsemblPlants" id="AVESA.00010b.r2.5CG0923830.1">
    <property type="protein sequence ID" value="AVESA.00010b.r2.5CG0923830.1.CDS"/>
    <property type="gene ID" value="AVESA.00010b.r2.5CG0923830"/>
</dbReference>
<reference evidence="1" key="2">
    <citation type="submission" date="2025-09" db="UniProtKB">
        <authorList>
            <consortium name="EnsemblPlants"/>
        </authorList>
    </citation>
    <scope>IDENTIFICATION</scope>
</reference>
<protein>
    <submittedName>
        <fullName evidence="1">Uncharacterized protein</fullName>
    </submittedName>
</protein>
<keyword evidence="2" id="KW-1185">Reference proteome</keyword>
<evidence type="ECO:0000313" key="1">
    <source>
        <dbReference type="EnsemblPlants" id="AVESA.00010b.r2.5CG0923830.1.CDS"/>
    </source>
</evidence>
<name>A0ACD5YA45_AVESA</name>
<dbReference type="Proteomes" id="UP001732700">
    <property type="component" value="Chromosome 5C"/>
</dbReference>
<proteinExistence type="predicted"/>
<reference evidence="1" key="1">
    <citation type="submission" date="2021-05" db="EMBL/GenBank/DDBJ databases">
        <authorList>
            <person name="Scholz U."/>
            <person name="Mascher M."/>
            <person name="Fiebig A."/>
        </authorList>
    </citation>
    <scope>NUCLEOTIDE SEQUENCE [LARGE SCALE GENOMIC DNA]</scope>
</reference>
<evidence type="ECO:0000313" key="2">
    <source>
        <dbReference type="Proteomes" id="UP001732700"/>
    </source>
</evidence>
<sequence length="422" mass="47110">MLSGAWSHRGQLAGLGKRQRSSRSVVQQRFQEANQAKNLQLLGALECHIWVAARARVHVFPLRGQLNPGDSMPQEKELWNCLRSKEGGFGIKDLHRQNRCLLLNFVHKLHQTDSLPWKDWYRLLSGRDLGDVASPPSFLDRIVLECLPLYRSITRAGIVSGSTTSFWLDRWLPGRPLAERYAALFSHVTRPNATVATVVASGLSLQPRLSSVAGRELGIVQGYIDAIALLDGQDLRYIDSPSAPPFSSREAYHMLSPWRAPDVSACQAWALKLPAKISIFVYLADIDRLSTRANLFSKNCAPSGSCEACTSPETERHLFFDCAIAVDVWGRLRVPIPHGAFSVWELAPPTGVDSSSWRAGIATILWSLWKARNDLTFNVVPSTARLLLRRAADDLSIWRWRYKAQDHGCLDNLRTLLVSAAV</sequence>
<organism evidence="1 2">
    <name type="scientific">Avena sativa</name>
    <name type="common">Oat</name>
    <dbReference type="NCBI Taxonomy" id="4498"/>
    <lineage>
        <taxon>Eukaryota</taxon>
        <taxon>Viridiplantae</taxon>
        <taxon>Streptophyta</taxon>
        <taxon>Embryophyta</taxon>
        <taxon>Tracheophyta</taxon>
        <taxon>Spermatophyta</taxon>
        <taxon>Magnoliopsida</taxon>
        <taxon>Liliopsida</taxon>
        <taxon>Poales</taxon>
        <taxon>Poaceae</taxon>
        <taxon>BOP clade</taxon>
        <taxon>Pooideae</taxon>
        <taxon>Poodae</taxon>
        <taxon>Poeae</taxon>
        <taxon>Poeae Chloroplast Group 1 (Aveneae type)</taxon>
        <taxon>Aveninae</taxon>
        <taxon>Avena</taxon>
    </lineage>
</organism>